<dbReference type="InterPro" id="IPR001683">
    <property type="entry name" value="PX_dom"/>
</dbReference>
<dbReference type="EMBL" id="CAKXAJ010025113">
    <property type="protein sequence ID" value="CAH2235166.1"/>
    <property type="molecule type" value="Genomic_DNA"/>
</dbReference>
<dbReference type="GO" id="GO:0035091">
    <property type="term" value="F:phosphatidylinositol binding"/>
    <property type="evidence" value="ECO:0007669"/>
    <property type="project" value="InterPro"/>
</dbReference>
<accession>A0A8S4RE68</accession>
<dbReference type="PROSITE" id="PS50195">
    <property type="entry name" value="PX"/>
    <property type="match status" value="1"/>
</dbReference>
<sequence length="349" mass="39304">MSINTEEVTYEALETTDVISVELVPERKGLILKHCEYYVSSRRHGTTVTRRYNEFVQLYDVLFAKYPYRAVCCLPPKRVVVGGGSPLFLQRRRAALQRWLTLVARHPVLAHDADLRTFLCETTPRLDKPKHDEFILAGTQEDDAREMSTDEMQETFVSEQEQLRLAQLGLGRLFKIIEKVEGRCESERADIRELGAALHSLSSPSAADTVRWARMREALRAAAELAMEMGDPQDLIEDEAMDRTLLALDALGAYRQLCSRLTRGLHAERSAAAAAAPHSAASHVLRARHRYALRCAVEEARIARAYALSALEILPELLRTQGTSHARVAALWADLHTALRHPHSKPTHK</sequence>
<dbReference type="OrthoDB" id="10064318at2759"/>
<dbReference type="GO" id="GO:0031901">
    <property type="term" value="C:early endosome membrane"/>
    <property type="evidence" value="ECO:0007669"/>
    <property type="project" value="TreeGrafter"/>
</dbReference>
<protein>
    <submittedName>
        <fullName evidence="3">Jg16156 protein</fullName>
    </submittedName>
</protein>
<reference evidence="3" key="1">
    <citation type="submission" date="2022-03" db="EMBL/GenBank/DDBJ databases">
        <authorList>
            <person name="Lindestad O."/>
        </authorList>
    </citation>
    <scope>NUCLEOTIDE SEQUENCE</scope>
</reference>
<organism evidence="3 4">
    <name type="scientific">Pararge aegeria aegeria</name>
    <dbReference type="NCBI Taxonomy" id="348720"/>
    <lineage>
        <taxon>Eukaryota</taxon>
        <taxon>Metazoa</taxon>
        <taxon>Ecdysozoa</taxon>
        <taxon>Arthropoda</taxon>
        <taxon>Hexapoda</taxon>
        <taxon>Insecta</taxon>
        <taxon>Pterygota</taxon>
        <taxon>Neoptera</taxon>
        <taxon>Endopterygota</taxon>
        <taxon>Lepidoptera</taxon>
        <taxon>Glossata</taxon>
        <taxon>Ditrysia</taxon>
        <taxon>Papilionoidea</taxon>
        <taxon>Nymphalidae</taxon>
        <taxon>Satyrinae</taxon>
        <taxon>Satyrini</taxon>
        <taxon>Parargina</taxon>
        <taxon>Pararge</taxon>
    </lineage>
</organism>
<dbReference type="Gene3D" id="3.30.1520.10">
    <property type="entry name" value="Phox-like domain"/>
    <property type="match status" value="1"/>
</dbReference>
<name>A0A8S4RE68_9NEOP</name>
<dbReference type="Proteomes" id="UP000838756">
    <property type="component" value="Unassembled WGS sequence"/>
</dbReference>
<evidence type="ECO:0000313" key="4">
    <source>
        <dbReference type="Proteomes" id="UP000838756"/>
    </source>
</evidence>
<proteinExistence type="predicted"/>
<dbReference type="PANTHER" id="PTHR46571">
    <property type="entry name" value="SORTING NEXIN-8"/>
    <property type="match status" value="1"/>
</dbReference>
<gene>
    <name evidence="3" type="primary">jg16156</name>
    <name evidence="3" type="ORF">PAEG_LOCUS12840</name>
</gene>
<dbReference type="InterPro" id="IPR036871">
    <property type="entry name" value="PX_dom_sf"/>
</dbReference>
<dbReference type="GO" id="GO:0005829">
    <property type="term" value="C:cytosol"/>
    <property type="evidence" value="ECO:0007669"/>
    <property type="project" value="GOC"/>
</dbReference>
<evidence type="ECO:0000313" key="3">
    <source>
        <dbReference type="EMBL" id="CAH2235166.1"/>
    </source>
</evidence>
<dbReference type="GO" id="GO:0006886">
    <property type="term" value="P:intracellular protein transport"/>
    <property type="evidence" value="ECO:0007669"/>
    <property type="project" value="TreeGrafter"/>
</dbReference>
<dbReference type="SMART" id="SM00312">
    <property type="entry name" value="PX"/>
    <property type="match status" value="1"/>
</dbReference>
<dbReference type="PANTHER" id="PTHR46571:SF1">
    <property type="entry name" value="SORTING NEXIN-8"/>
    <property type="match status" value="1"/>
</dbReference>
<dbReference type="InterPro" id="IPR028662">
    <property type="entry name" value="SNX8/Mvp1"/>
</dbReference>
<comment type="subcellular location">
    <subcellularLocation>
        <location evidence="1">Membrane</location>
        <topology evidence="1">Peripheral membrane protein</topology>
        <orientation evidence="1">Cytoplasmic side</orientation>
    </subcellularLocation>
</comment>
<keyword evidence="4" id="KW-1185">Reference proteome</keyword>
<dbReference type="AlphaFoldDB" id="A0A8S4RE68"/>
<evidence type="ECO:0000256" key="1">
    <source>
        <dbReference type="ARBA" id="ARBA00004287"/>
    </source>
</evidence>
<feature type="domain" description="PX" evidence="2">
    <location>
        <begin position="15"/>
        <end position="126"/>
    </location>
</feature>
<dbReference type="GO" id="GO:0034498">
    <property type="term" value="P:early endosome to Golgi transport"/>
    <property type="evidence" value="ECO:0007669"/>
    <property type="project" value="TreeGrafter"/>
</dbReference>
<comment type="caution">
    <text evidence="3">The sequence shown here is derived from an EMBL/GenBank/DDBJ whole genome shotgun (WGS) entry which is preliminary data.</text>
</comment>
<dbReference type="Pfam" id="PF00787">
    <property type="entry name" value="PX"/>
    <property type="match status" value="1"/>
</dbReference>
<dbReference type="SUPFAM" id="SSF64268">
    <property type="entry name" value="PX domain"/>
    <property type="match status" value="1"/>
</dbReference>
<evidence type="ECO:0000259" key="2">
    <source>
        <dbReference type="PROSITE" id="PS50195"/>
    </source>
</evidence>